<proteinExistence type="predicted"/>
<sequence>MDMASLPPRKRPWHDGPGTSEHREMEAPGGPSEDRGGKGRGGPGPSQRVPKSGRSSSLDGDHHDGYHRDEPFGVPPGSGTPSRGVRSGSNWGRGSNMNSGPPRRGASRGGGRGR</sequence>
<comment type="caution">
    <text evidence="2">The sequence shown here is derived from an EMBL/GenBank/DDBJ whole genome shotgun (WGS) entry which is preliminary data.</text>
</comment>
<gene>
    <name evidence="2" type="ORF">HJG59_019504</name>
</gene>
<feature type="region of interest" description="Disordered" evidence="1">
    <location>
        <begin position="1"/>
        <end position="114"/>
    </location>
</feature>
<name>A0A7J8FUU8_MOLMO</name>
<keyword evidence="3" id="KW-1185">Reference proteome</keyword>
<dbReference type="EMBL" id="JACASF010000011">
    <property type="protein sequence ID" value="KAF6451401.1"/>
    <property type="molecule type" value="Genomic_DNA"/>
</dbReference>
<evidence type="ECO:0000313" key="3">
    <source>
        <dbReference type="Proteomes" id="UP000550707"/>
    </source>
</evidence>
<feature type="compositionally biased region" description="Polar residues" evidence="1">
    <location>
        <begin position="87"/>
        <end position="98"/>
    </location>
</feature>
<feature type="compositionally biased region" description="Basic and acidic residues" evidence="1">
    <location>
        <begin position="59"/>
        <end position="71"/>
    </location>
</feature>
<reference evidence="2 3" key="1">
    <citation type="journal article" date="2020" name="Nature">
        <title>Six reference-quality genomes reveal evolution of bat adaptations.</title>
        <authorList>
            <person name="Jebb D."/>
            <person name="Huang Z."/>
            <person name="Pippel M."/>
            <person name="Hughes G.M."/>
            <person name="Lavrichenko K."/>
            <person name="Devanna P."/>
            <person name="Winkler S."/>
            <person name="Jermiin L.S."/>
            <person name="Skirmuntt E.C."/>
            <person name="Katzourakis A."/>
            <person name="Burkitt-Gray L."/>
            <person name="Ray D.A."/>
            <person name="Sullivan K.A.M."/>
            <person name="Roscito J.G."/>
            <person name="Kirilenko B.M."/>
            <person name="Davalos L.M."/>
            <person name="Corthals A.P."/>
            <person name="Power M.L."/>
            <person name="Jones G."/>
            <person name="Ransome R.D."/>
            <person name="Dechmann D.K.N."/>
            <person name="Locatelli A.G."/>
            <person name="Puechmaille S.J."/>
            <person name="Fedrigo O."/>
            <person name="Jarvis E.D."/>
            <person name="Hiller M."/>
            <person name="Vernes S.C."/>
            <person name="Myers E.W."/>
            <person name="Teeling E.C."/>
        </authorList>
    </citation>
    <scope>NUCLEOTIDE SEQUENCE [LARGE SCALE GENOMIC DNA]</scope>
    <source>
        <strain evidence="2">MMolMol1</strain>
        <tissue evidence="2">Muscle</tissue>
    </source>
</reference>
<protein>
    <submittedName>
        <fullName evidence="2">WD repeat domain 33</fullName>
    </submittedName>
</protein>
<evidence type="ECO:0000313" key="2">
    <source>
        <dbReference type="EMBL" id="KAF6451401.1"/>
    </source>
</evidence>
<accession>A0A7J8FUU8</accession>
<feature type="compositionally biased region" description="Basic and acidic residues" evidence="1">
    <location>
        <begin position="20"/>
        <end position="37"/>
    </location>
</feature>
<dbReference type="Proteomes" id="UP000550707">
    <property type="component" value="Unassembled WGS sequence"/>
</dbReference>
<evidence type="ECO:0000256" key="1">
    <source>
        <dbReference type="SAM" id="MobiDB-lite"/>
    </source>
</evidence>
<organism evidence="2 3">
    <name type="scientific">Molossus molossus</name>
    <name type="common">Pallas' mastiff bat</name>
    <name type="synonym">Vespertilio molossus</name>
    <dbReference type="NCBI Taxonomy" id="27622"/>
    <lineage>
        <taxon>Eukaryota</taxon>
        <taxon>Metazoa</taxon>
        <taxon>Chordata</taxon>
        <taxon>Craniata</taxon>
        <taxon>Vertebrata</taxon>
        <taxon>Euteleostomi</taxon>
        <taxon>Mammalia</taxon>
        <taxon>Eutheria</taxon>
        <taxon>Laurasiatheria</taxon>
        <taxon>Chiroptera</taxon>
        <taxon>Yangochiroptera</taxon>
        <taxon>Molossidae</taxon>
        <taxon>Molossus</taxon>
    </lineage>
</organism>
<dbReference type="AlphaFoldDB" id="A0A7J8FUU8"/>